<evidence type="ECO:0000256" key="5">
    <source>
        <dbReference type="ARBA" id="ARBA00012699"/>
    </source>
</evidence>
<feature type="transmembrane region" description="Helical" evidence="15">
    <location>
        <begin position="12"/>
        <end position="37"/>
    </location>
</feature>
<keyword evidence="17" id="KW-1185">Reference proteome</keyword>
<accession>A0A9P3L9J7</accession>
<comment type="pathway">
    <text evidence="2">Lipid metabolism; sphingolipid metabolism.</text>
</comment>
<comment type="similarity">
    <text evidence="4">Belongs to the glycosyltransferase 2 family.</text>
</comment>
<dbReference type="Pfam" id="PF13506">
    <property type="entry name" value="Glyco_transf_21"/>
    <property type="match status" value="1"/>
</dbReference>
<proteinExistence type="inferred from homology"/>
<dbReference type="Proteomes" id="UP000703269">
    <property type="component" value="Unassembled WGS sequence"/>
</dbReference>
<dbReference type="PANTHER" id="PTHR12726">
    <property type="entry name" value="CERAMIDE GLUCOSYLTRANSFERASE"/>
    <property type="match status" value="1"/>
</dbReference>
<sequence length="462" mass="51765">MADDDDLAVQSSVLGLSLAAVGLGWYTILWSIGLVGCRAARKRYRLRPRSPLASAAAGDVPGVSIIRPLRGLDPNLYENLESTFRQEYPNYEIFFAVADEHDQALGVVRDLITKYPHVNAHVIIGEENVGVNPKVNNLVRAYRQAAHDILWVLDSNVMVDPGTLARSVDALDGPSSVAQPKRKRVALVHHVPFAFATEPALGSHVEQAFLNTNHAKMYIAINTIAIDSCVVGKSNLYRRSDLERVDGTLKPVTSANAARNTGLPAFGRFLAEDNMIAGALWHELDVRHDLSCDVAHNAVGNMSLMDYFWRRVRWIRVRKHMVFAATMVEPFTESIVAGCIAAASLRYLLGFPVWLFLPLHFLVWLFVDLDVYESLAGHPVPQGSTKWKFIGAWVLREGLALPIWLYAIWGSTVDWRGRKYVVMRNGEVRKAGRDDVDKWLRWLRWSSSKDTAQYEPIDLAQD</sequence>
<keyword evidence="7" id="KW-0328">Glycosyltransferase</keyword>
<gene>
    <name evidence="16" type="ORF">PsYK624_018760</name>
</gene>
<dbReference type="GO" id="GO:0006679">
    <property type="term" value="P:glucosylceramide biosynthetic process"/>
    <property type="evidence" value="ECO:0007669"/>
    <property type="project" value="TreeGrafter"/>
</dbReference>
<evidence type="ECO:0000256" key="9">
    <source>
        <dbReference type="ARBA" id="ARBA00022692"/>
    </source>
</evidence>
<evidence type="ECO:0000256" key="6">
    <source>
        <dbReference type="ARBA" id="ARBA00019988"/>
    </source>
</evidence>
<evidence type="ECO:0000313" key="17">
    <source>
        <dbReference type="Proteomes" id="UP000703269"/>
    </source>
</evidence>
<keyword evidence="8" id="KW-0808">Transferase</keyword>
<evidence type="ECO:0000256" key="14">
    <source>
        <dbReference type="ARBA" id="ARBA00032575"/>
    </source>
</evidence>
<name>A0A9P3L9J7_9APHY</name>
<feature type="transmembrane region" description="Helical" evidence="15">
    <location>
        <begin position="347"/>
        <end position="367"/>
    </location>
</feature>
<comment type="caution">
    <text evidence="16">The sequence shown here is derived from an EMBL/GenBank/DDBJ whole genome shotgun (WGS) entry which is preliminary data.</text>
</comment>
<evidence type="ECO:0000313" key="16">
    <source>
        <dbReference type="EMBL" id="GJE85797.1"/>
    </source>
</evidence>
<keyword evidence="9 15" id="KW-0812">Transmembrane</keyword>
<dbReference type="Gene3D" id="3.90.550.10">
    <property type="entry name" value="Spore Coat Polysaccharide Biosynthesis Protein SpsA, Chain A"/>
    <property type="match status" value="1"/>
</dbReference>
<evidence type="ECO:0000256" key="11">
    <source>
        <dbReference type="ARBA" id="ARBA00023136"/>
    </source>
</evidence>
<evidence type="ECO:0000256" key="10">
    <source>
        <dbReference type="ARBA" id="ARBA00022989"/>
    </source>
</evidence>
<dbReference type="SUPFAM" id="SSF53448">
    <property type="entry name" value="Nucleotide-diphospho-sugar transferases"/>
    <property type="match status" value="1"/>
</dbReference>
<protein>
    <recommendedName>
        <fullName evidence="6">Ceramide glucosyltransferase</fullName>
        <ecNumber evidence="5">2.4.1.80</ecNumber>
    </recommendedName>
    <alternativeName>
        <fullName evidence="13">Glucosylceramide synthase</fullName>
    </alternativeName>
    <alternativeName>
        <fullName evidence="14">UDP-glucose ceramide glucosyltransferase</fullName>
    </alternativeName>
    <alternativeName>
        <fullName evidence="12">UDP-glucose:N-acylsphingosine D-glucosyltransferase</fullName>
    </alternativeName>
</protein>
<feature type="transmembrane region" description="Helical" evidence="15">
    <location>
        <begin position="387"/>
        <end position="409"/>
    </location>
</feature>
<comment type="pathway">
    <text evidence="3">Sphingolipid metabolism.</text>
</comment>
<evidence type="ECO:0000256" key="12">
    <source>
        <dbReference type="ARBA" id="ARBA00031017"/>
    </source>
</evidence>
<dbReference type="OrthoDB" id="1483400at2759"/>
<dbReference type="EMBL" id="BPQB01000003">
    <property type="protein sequence ID" value="GJE85797.1"/>
    <property type="molecule type" value="Genomic_DNA"/>
</dbReference>
<dbReference type="GO" id="GO:0016020">
    <property type="term" value="C:membrane"/>
    <property type="evidence" value="ECO:0007669"/>
    <property type="project" value="UniProtKB-SubCell"/>
</dbReference>
<reference evidence="16 17" key="1">
    <citation type="submission" date="2021-08" db="EMBL/GenBank/DDBJ databases">
        <title>Draft Genome Sequence of Phanerochaete sordida strain YK-624.</title>
        <authorList>
            <person name="Mori T."/>
            <person name="Dohra H."/>
            <person name="Suzuki T."/>
            <person name="Kawagishi H."/>
            <person name="Hirai H."/>
        </authorList>
    </citation>
    <scope>NUCLEOTIDE SEQUENCE [LARGE SCALE GENOMIC DNA]</scope>
    <source>
        <strain evidence="16 17">YK-624</strain>
    </source>
</reference>
<evidence type="ECO:0000256" key="15">
    <source>
        <dbReference type="SAM" id="Phobius"/>
    </source>
</evidence>
<evidence type="ECO:0000256" key="8">
    <source>
        <dbReference type="ARBA" id="ARBA00022679"/>
    </source>
</evidence>
<dbReference type="InterPro" id="IPR029044">
    <property type="entry name" value="Nucleotide-diphossugar_trans"/>
</dbReference>
<comment type="subcellular location">
    <subcellularLocation>
        <location evidence="1">Membrane</location>
        <topology evidence="1">Multi-pass membrane protein</topology>
    </subcellularLocation>
</comment>
<dbReference type="AlphaFoldDB" id="A0A9P3L9J7"/>
<dbReference type="EC" id="2.4.1.80" evidence="5"/>
<keyword evidence="11 15" id="KW-0472">Membrane</keyword>
<evidence type="ECO:0000256" key="1">
    <source>
        <dbReference type="ARBA" id="ARBA00004141"/>
    </source>
</evidence>
<evidence type="ECO:0000256" key="13">
    <source>
        <dbReference type="ARBA" id="ARBA00031543"/>
    </source>
</evidence>
<keyword evidence="10 15" id="KW-1133">Transmembrane helix</keyword>
<dbReference type="InterPro" id="IPR025993">
    <property type="entry name" value="Ceramide_glucosylTrfase"/>
</dbReference>
<organism evidence="16 17">
    <name type="scientific">Phanerochaete sordida</name>
    <dbReference type="NCBI Taxonomy" id="48140"/>
    <lineage>
        <taxon>Eukaryota</taxon>
        <taxon>Fungi</taxon>
        <taxon>Dikarya</taxon>
        <taxon>Basidiomycota</taxon>
        <taxon>Agaricomycotina</taxon>
        <taxon>Agaricomycetes</taxon>
        <taxon>Polyporales</taxon>
        <taxon>Phanerochaetaceae</taxon>
        <taxon>Phanerochaete</taxon>
    </lineage>
</organism>
<evidence type="ECO:0000256" key="3">
    <source>
        <dbReference type="ARBA" id="ARBA00004991"/>
    </source>
</evidence>
<evidence type="ECO:0000256" key="4">
    <source>
        <dbReference type="ARBA" id="ARBA00006739"/>
    </source>
</evidence>
<dbReference type="CDD" id="cd02520">
    <property type="entry name" value="Glucosylceramide_synthase"/>
    <property type="match status" value="1"/>
</dbReference>
<dbReference type="GO" id="GO:0008120">
    <property type="term" value="F:ceramide glucosyltransferase activity"/>
    <property type="evidence" value="ECO:0007669"/>
    <property type="project" value="UniProtKB-EC"/>
</dbReference>
<evidence type="ECO:0000256" key="7">
    <source>
        <dbReference type="ARBA" id="ARBA00022676"/>
    </source>
</evidence>
<evidence type="ECO:0000256" key="2">
    <source>
        <dbReference type="ARBA" id="ARBA00004760"/>
    </source>
</evidence>
<dbReference type="PANTHER" id="PTHR12726:SF0">
    <property type="entry name" value="CERAMIDE GLUCOSYLTRANSFERASE"/>
    <property type="match status" value="1"/>
</dbReference>